<dbReference type="PROSITE" id="PS00018">
    <property type="entry name" value="EF_HAND_1"/>
    <property type="match status" value="1"/>
</dbReference>
<dbReference type="InterPro" id="IPR018247">
    <property type="entry name" value="EF_Hand_1_Ca_BS"/>
</dbReference>
<dbReference type="EMBL" id="NBIU01000082">
    <property type="protein sequence ID" value="PZT47165.1"/>
    <property type="molecule type" value="Genomic_DNA"/>
</dbReference>
<dbReference type="AlphaFoldDB" id="A0A2W6MRH8"/>
<dbReference type="Proteomes" id="UP000249746">
    <property type="component" value="Unassembled WGS sequence"/>
</dbReference>
<name>A0A2W6MRH8_9HELI</name>
<evidence type="ECO:0000313" key="1">
    <source>
        <dbReference type="EMBL" id="PZT47165.1"/>
    </source>
</evidence>
<protein>
    <recommendedName>
        <fullName evidence="3">EF-hand domain-containing protein</fullName>
    </recommendedName>
</protein>
<accession>A0A2W6MRH8</accession>
<reference evidence="1 2" key="1">
    <citation type="submission" date="2017-03" db="EMBL/GenBank/DDBJ databases">
        <title>Genomic and clinical evidence uncovers the enterohepatic species Helicobacter valdiviensis as a potential human intestinal pathogen.</title>
        <authorList>
            <person name="Fresia P."/>
            <person name="Jara R."/>
            <person name="Sierra R."/>
            <person name="Ferres I."/>
            <person name="Greif G."/>
            <person name="Iraola G."/>
            <person name="Collado L."/>
        </authorList>
    </citation>
    <scope>NUCLEOTIDE SEQUENCE [LARGE SCALE GENOMIC DNA]</scope>
    <source>
        <strain evidence="1 2">WBE14</strain>
    </source>
</reference>
<evidence type="ECO:0000313" key="2">
    <source>
        <dbReference type="Proteomes" id="UP000249746"/>
    </source>
</evidence>
<organism evidence="1 2">
    <name type="scientific">Helicobacter valdiviensis</name>
    <dbReference type="NCBI Taxonomy" id="1458358"/>
    <lineage>
        <taxon>Bacteria</taxon>
        <taxon>Pseudomonadati</taxon>
        <taxon>Campylobacterota</taxon>
        <taxon>Epsilonproteobacteria</taxon>
        <taxon>Campylobacterales</taxon>
        <taxon>Helicobacteraceae</taxon>
        <taxon>Helicobacter</taxon>
    </lineage>
</organism>
<proteinExistence type="predicted"/>
<sequence length="525" mass="57011">SSFTNIKDTHNQYISIGSDVDWWHFAKGTNTNKDFRNIAKEYRLTSDIDFKGVVVKEGEIKQNYAKYGIDLDGNGTIDTDEYTSMIVGDRNSFTANFDGQGYTLKNINIDTTITGDYNPNNVGIFGLINGAEFKNINIDYMGGGIKNSDNSNVGGFAGNANGTFSNITLSNIGDISNNAKSIVFTGGFVGSINQGDFSNITLNNIGSIGDYLDIGGFAGRIYNGTFSNITLNNIGSIRGYNSVGGFVGQTYNGTFSNITLNNIGSITGAMGATAGGFVGQLHIDGIFSNITLNNIGIIGSYDAGGFVGTIQENGTFSNIVLDFKDTIMWGNEIGGFAGRINDGMFSNINMYFENVKSEGLTLYSFYGSKYKSIEIDSIKFYSKGTQATANDEVAIIEVNDSFNKSDLIIGNIKYDSKNNIFYSIESGKELVYKDTDDGKSIMYAKNADGTIGDENSNIIFNDKTNTFELKNNGNGGNNEDSNFIDKNKDGLNDVTLSGNDFSKEILDLILKDFYNEKIIIDLQKS</sequence>
<feature type="non-terminal residue" evidence="1">
    <location>
        <position position="525"/>
    </location>
</feature>
<evidence type="ECO:0008006" key="3">
    <source>
        <dbReference type="Google" id="ProtNLM"/>
    </source>
</evidence>
<keyword evidence="2" id="KW-1185">Reference proteome</keyword>
<gene>
    <name evidence="1" type="ORF">B6S12_10535</name>
</gene>
<comment type="caution">
    <text evidence="1">The sequence shown here is derived from an EMBL/GenBank/DDBJ whole genome shotgun (WGS) entry which is preliminary data.</text>
</comment>
<feature type="non-terminal residue" evidence="1">
    <location>
        <position position="1"/>
    </location>
</feature>
<dbReference type="Gene3D" id="2.160.20.110">
    <property type="match status" value="1"/>
</dbReference>